<accession>A0A0A1U8B8</accession>
<name>A0A0A1U8B8_ENTIV</name>
<keyword evidence="2" id="KW-1185">Reference proteome</keyword>
<dbReference type="Proteomes" id="UP000014680">
    <property type="component" value="Unassembled WGS sequence"/>
</dbReference>
<organism evidence="1 2">
    <name type="scientific">Entamoeba invadens IP1</name>
    <dbReference type="NCBI Taxonomy" id="370355"/>
    <lineage>
        <taxon>Eukaryota</taxon>
        <taxon>Amoebozoa</taxon>
        <taxon>Evosea</taxon>
        <taxon>Archamoebae</taxon>
        <taxon>Mastigamoebida</taxon>
        <taxon>Entamoebidae</taxon>
        <taxon>Entamoeba</taxon>
    </lineage>
</organism>
<dbReference type="AlphaFoldDB" id="A0A0A1U8B8"/>
<evidence type="ECO:0000313" key="1">
    <source>
        <dbReference type="EMBL" id="ELP89285.1"/>
    </source>
</evidence>
<proteinExistence type="predicted"/>
<protein>
    <submittedName>
        <fullName evidence="1">Uncharacterized protein</fullName>
    </submittedName>
</protein>
<gene>
    <name evidence="1" type="ORF">EIN_487970</name>
</gene>
<dbReference type="RefSeq" id="XP_004256056.1">
    <property type="nucleotide sequence ID" value="XM_004256008.1"/>
</dbReference>
<sequence>MDKEVLSHVFIYTESFSTVFKLMCVSKKCQDVFHSLKINPYITDVFLPNKLFKYFPSLITLRFPIDKIRLFEKEEINQIKFIDLGLHTKTDMTVVPPHFITKIVAIYINANTTFSLTGCTKLLTAKLNVTNNKDLNVACIPNLRTLYYETQLPNISMKKIRKMSELNKNLNLIILPHSSQNYSPVTVSRGSVKFVQDLLTEKHTPSIEGNIFRAKTDSFIIEDYENMLFHSQVSEIHIECTTMGVLTLDLERFKLLTVLEIISEDVKNLTVTLPTFHETNTNRVKIVSKAKNLIINRLECSSKFEEMYLEGSMRNCLFKTGSVIEKLTLKTTAQVTNTNVEKVSWKEITYEGNFGAKELTVTPFRSRIIKVNIPTLKTFFVIYENKKQKFVDVKNWFKKEVAEKIGDCRYAAYLVEQGKPNKLLVSNDEDVLKEVKKKEDVLQSDKEDLGMYEDLESKYEPMRREKPNEWW</sequence>
<dbReference type="EMBL" id="KB206670">
    <property type="protein sequence ID" value="ELP89285.1"/>
    <property type="molecule type" value="Genomic_DNA"/>
</dbReference>
<evidence type="ECO:0000313" key="2">
    <source>
        <dbReference type="Proteomes" id="UP000014680"/>
    </source>
</evidence>
<dbReference type="GeneID" id="14888241"/>
<reference evidence="1 2" key="1">
    <citation type="submission" date="2012-10" db="EMBL/GenBank/DDBJ databases">
        <authorList>
            <person name="Zafar N."/>
            <person name="Inman J."/>
            <person name="Hall N."/>
            <person name="Lorenzi H."/>
            <person name="Caler E."/>
        </authorList>
    </citation>
    <scope>NUCLEOTIDE SEQUENCE [LARGE SCALE GENOMIC DNA]</scope>
    <source>
        <strain evidence="1 2">IP1</strain>
    </source>
</reference>
<dbReference type="KEGG" id="eiv:EIN_487970"/>
<dbReference type="VEuPathDB" id="AmoebaDB:EIN_487970"/>